<dbReference type="Pfam" id="PF12724">
    <property type="entry name" value="Flavodoxin_5"/>
    <property type="match status" value="1"/>
</dbReference>
<sequence>MMRVLVAYASKMGSTQEIATEIGKRLRAAELDVDVRSAGEVYGVDSYQAVVLGSALYNARWRREAVRVLKRHSKQLADRPVWLFQSGPIGPEAAGKQLDLPVNVARLANRIGAVPAVTFDGKLDPATASGLLARRLATGSRAGDFRDWERIRSWAETIATEIAGTSTEASGSVASES</sequence>
<dbReference type="InterPro" id="IPR029039">
    <property type="entry name" value="Flavoprotein-like_sf"/>
</dbReference>
<protein>
    <submittedName>
        <fullName evidence="2">Menaquinone-dependent protoporphyrinogen oxidase</fullName>
    </submittedName>
</protein>
<dbReference type="Proteomes" id="UP000294911">
    <property type="component" value="Unassembled WGS sequence"/>
</dbReference>
<evidence type="ECO:0000313" key="2">
    <source>
        <dbReference type="EMBL" id="TCP41648.1"/>
    </source>
</evidence>
<dbReference type="PANTHER" id="PTHR38030:SF2">
    <property type="entry name" value="PROTOPORPHYRINOGEN IX DEHYDROGENASE [QUINONE]"/>
    <property type="match status" value="1"/>
</dbReference>
<dbReference type="GO" id="GO:0006783">
    <property type="term" value="P:heme biosynthetic process"/>
    <property type="evidence" value="ECO:0007669"/>
    <property type="project" value="TreeGrafter"/>
</dbReference>
<dbReference type="RefSeq" id="WP_132881035.1">
    <property type="nucleotide sequence ID" value="NZ_SLXQ01000025.1"/>
</dbReference>
<dbReference type="EMBL" id="SLXQ01000025">
    <property type="protein sequence ID" value="TCP41648.1"/>
    <property type="molecule type" value="Genomic_DNA"/>
</dbReference>
<evidence type="ECO:0000259" key="1">
    <source>
        <dbReference type="Pfam" id="PF12724"/>
    </source>
</evidence>
<evidence type="ECO:0000313" key="3">
    <source>
        <dbReference type="Proteomes" id="UP000294911"/>
    </source>
</evidence>
<dbReference type="GO" id="GO:0010181">
    <property type="term" value="F:FMN binding"/>
    <property type="evidence" value="ECO:0007669"/>
    <property type="project" value="TreeGrafter"/>
</dbReference>
<dbReference type="InterPro" id="IPR052200">
    <property type="entry name" value="Protoporphyrinogen_IX_DH"/>
</dbReference>
<dbReference type="Gene3D" id="3.40.50.360">
    <property type="match status" value="1"/>
</dbReference>
<gene>
    <name evidence="2" type="ORF">EV191_12533</name>
</gene>
<dbReference type="AlphaFoldDB" id="A0A4R2Q209"/>
<comment type="caution">
    <text evidence="2">The sequence shown here is derived from an EMBL/GenBank/DDBJ whole genome shotgun (WGS) entry which is preliminary data.</text>
</comment>
<accession>A0A4R2Q209</accession>
<name>A0A4R2Q209_9PSEU</name>
<dbReference type="PANTHER" id="PTHR38030">
    <property type="entry name" value="PROTOPORPHYRINOGEN IX DEHYDROGENASE [MENAQUINONE]"/>
    <property type="match status" value="1"/>
</dbReference>
<proteinExistence type="predicted"/>
<organism evidence="2 3">
    <name type="scientific">Tamaricihabitans halophyticus</name>
    <dbReference type="NCBI Taxonomy" id="1262583"/>
    <lineage>
        <taxon>Bacteria</taxon>
        <taxon>Bacillati</taxon>
        <taxon>Actinomycetota</taxon>
        <taxon>Actinomycetes</taxon>
        <taxon>Pseudonocardiales</taxon>
        <taxon>Pseudonocardiaceae</taxon>
        <taxon>Tamaricihabitans</taxon>
    </lineage>
</organism>
<feature type="domain" description="Flavodoxin" evidence="1">
    <location>
        <begin position="5"/>
        <end position="95"/>
    </location>
</feature>
<reference evidence="2 3" key="1">
    <citation type="submission" date="2019-03" db="EMBL/GenBank/DDBJ databases">
        <title>Genomic Encyclopedia of Type Strains, Phase IV (KMG-IV): sequencing the most valuable type-strain genomes for metagenomic binning, comparative biology and taxonomic classification.</title>
        <authorList>
            <person name="Goeker M."/>
        </authorList>
    </citation>
    <scope>NUCLEOTIDE SEQUENCE [LARGE SCALE GENOMIC DNA]</scope>
    <source>
        <strain evidence="2 3">DSM 45765</strain>
    </source>
</reference>
<keyword evidence="3" id="KW-1185">Reference proteome</keyword>
<dbReference type="OrthoDB" id="129384at2"/>
<dbReference type="GO" id="GO:0070819">
    <property type="term" value="F:menaquinone-dependent protoporphyrinogen oxidase activity"/>
    <property type="evidence" value="ECO:0007669"/>
    <property type="project" value="TreeGrafter"/>
</dbReference>
<dbReference type="SUPFAM" id="SSF52218">
    <property type="entry name" value="Flavoproteins"/>
    <property type="match status" value="1"/>
</dbReference>
<dbReference type="InterPro" id="IPR026816">
    <property type="entry name" value="Flavodoxin_dom"/>
</dbReference>